<dbReference type="AlphaFoldDB" id="A0A0B4EFL6"/>
<dbReference type="Proteomes" id="UP000031184">
    <property type="component" value="Unassembled WGS sequence"/>
</dbReference>
<evidence type="ECO:0000313" key="1">
    <source>
        <dbReference type="EMBL" id="KID48061.1"/>
    </source>
</evidence>
<dbReference type="EMBL" id="AUZI01000033">
    <property type="protein sequence ID" value="KID48061.1"/>
    <property type="molecule type" value="Genomic_DNA"/>
</dbReference>
<organism evidence="1 2">
    <name type="scientific">Fusobacterium necrophorum subsp. funduliforme B35</name>
    <dbReference type="NCBI Taxonomy" id="1226633"/>
    <lineage>
        <taxon>Bacteria</taxon>
        <taxon>Fusobacteriati</taxon>
        <taxon>Fusobacteriota</taxon>
        <taxon>Fusobacteriia</taxon>
        <taxon>Fusobacteriales</taxon>
        <taxon>Fusobacteriaceae</taxon>
        <taxon>Fusobacterium</taxon>
    </lineage>
</organism>
<proteinExistence type="predicted"/>
<sequence>MKIQYFCRNFGIYELIEKEKEYWIRFEEEKVNVDRIIDLLSQQKIDYIQKTKQIIFHGDIFHFFELYQK</sequence>
<accession>A0A0B4EFL6</accession>
<protein>
    <submittedName>
        <fullName evidence="1">Uncharacterized protein</fullName>
    </submittedName>
</protein>
<reference evidence="1 2" key="1">
    <citation type="submission" date="2013-08" db="EMBL/GenBank/DDBJ databases">
        <title>An opportunistic ruminal bacterium that causes liver abscesses in cattle.</title>
        <authorList>
            <person name="Benahmed F.H."/>
            <person name="Rasmussen M."/>
            <person name="Harbottle H."/>
            <person name="Soppet D."/>
            <person name="Nagaraja T.G."/>
            <person name="Davidson M."/>
        </authorList>
    </citation>
    <scope>NUCLEOTIDE SEQUENCE [LARGE SCALE GENOMIC DNA]</scope>
    <source>
        <strain evidence="1 2">B35</strain>
    </source>
</reference>
<comment type="caution">
    <text evidence="1">The sequence shown here is derived from an EMBL/GenBank/DDBJ whole genome shotgun (WGS) entry which is preliminary data.</text>
</comment>
<evidence type="ECO:0000313" key="2">
    <source>
        <dbReference type="Proteomes" id="UP000031184"/>
    </source>
</evidence>
<gene>
    <name evidence="1" type="ORF">C095_12355</name>
</gene>
<name>A0A0B4EFL6_9FUSO</name>
<dbReference type="PATRIC" id="fig|1226633.4.peg.2479"/>